<proteinExistence type="predicted"/>
<evidence type="ECO:0000313" key="1">
    <source>
        <dbReference type="EMBL" id="MCV0323617.1"/>
    </source>
</evidence>
<sequence>MIDYKGGIGSEKVGNLIRGVAKGNPSGLLYHEASSSMFGEINSYTGYQLTNFGEWK</sequence>
<comment type="caution">
    <text evidence="1">The sequence shown here is derived from an EMBL/GenBank/DDBJ whole genome shotgun (WGS) entry which is preliminary data.</text>
</comment>
<dbReference type="Proteomes" id="UP001208054">
    <property type="component" value="Unassembled WGS sequence"/>
</dbReference>
<keyword evidence="2" id="KW-1185">Reference proteome</keyword>
<name>A0ABT2XCF2_9GAMM</name>
<reference evidence="1 2" key="1">
    <citation type="submission" date="2021-07" db="EMBL/GenBank/DDBJ databases">
        <title>Clinical implication of Pseudomonas aeruginosa: further insight on the antimicrobial resistance.</title>
        <authorList>
            <person name="Macori G."/>
            <person name="Fanning S."/>
            <person name="Alqahtani A."/>
        </authorList>
    </citation>
    <scope>NUCLEOTIDE SEQUENCE [LARGE SCALE GENOMIC DNA]</scope>
    <source>
        <strain evidence="1 2">CFS3442</strain>
    </source>
</reference>
<evidence type="ECO:0000313" key="2">
    <source>
        <dbReference type="Proteomes" id="UP001208054"/>
    </source>
</evidence>
<protein>
    <submittedName>
        <fullName evidence="1">Uncharacterized protein</fullName>
    </submittedName>
</protein>
<gene>
    <name evidence="1" type="ORF">KYJ44_04750</name>
</gene>
<dbReference type="RefSeq" id="WP_164160445.1">
    <property type="nucleotide sequence ID" value="NZ_JAHWBK010000003.1"/>
</dbReference>
<accession>A0ABT2XCF2</accession>
<dbReference type="EMBL" id="JAHWBK010000003">
    <property type="protein sequence ID" value="MCV0323617.1"/>
    <property type="molecule type" value="Genomic_DNA"/>
</dbReference>
<organism evidence="1 2">
    <name type="scientific">Stenotrophomonas riyadhensis</name>
    <dbReference type="NCBI Taxonomy" id="2859893"/>
    <lineage>
        <taxon>Bacteria</taxon>
        <taxon>Pseudomonadati</taxon>
        <taxon>Pseudomonadota</taxon>
        <taxon>Gammaproteobacteria</taxon>
        <taxon>Lysobacterales</taxon>
        <taxon>Lysobacteraceae</taxon>
        <taxon>Stenotrophomonas</taxon>
    </lineage>
</organism>